<accession>A0ABD0QWI9</accession>
<keyword evidence="6" id="KW-1185">Reference proteome</keyword>
<dbReference type="AlphaFoldDB" id="A0ABD0QWI9"/>
<reference evidence="5 6" key="1">
    <citation type="submission" date="2024-05" db="EMBL/GenBank/DDBJ databases">
        <title>Genome sequencing and assembly of Indian major carp, Cirrhinus mrigala (Hamilton, 1822).</title>
        <authorList>
            <person name="Mohindra V."/>
            <person name="Chowdhury L.M."/>
            <person name="Lal K."/>
            <person name="Jena J.K."/>
        </authorList>
    </citation>
    <scope>NUCLEOTIDE SEQUENCE [LARGE SCALE GENOMIC DNA]</scope>
    <source>
        <strain evidence="5">CM1030</strain>
        <tissue evidence="5">Blood</tissue>
    </source>
</reference>
<evidence type="ECO:0000256" key="4">
    <source>
        <dbReference type="SAM" id="Phobius"/>
    </source>
</evidence>
<feature type="non-terminal residue" evidence="5">
    <location>
        <position position="50"/>
    </location>
</feature>
<dbReference type="InterPro" id="IPR036640">
    <property type="entry name" value="ABC1_TM_sf"/>
</dbReference>
<dbReference type="Proteomes" id="UP001529510">
    <property type="component" value="Unassembled WGS sequence"/>
</dbReference>
<dbReference type="Gene3D" id="1.20.1560.10">
    <property type="entry name" value="ABC transporter type 1, transmembrane domain"/>
    <property type="match status" value="1"/>
</dbReference>
<keyword evidence="3 4" id="KW-0472">Membrane</keyword>
<keyword evidence="1 4" id="KW-0812">Transmembrane</keyword>
<comment type="caution">
    <text evidence="5">The sequence shown here is derived from an EMBL/GenBank/DDBJ whole genome shotgun (WGS) entry which is preliminary data.</text>
</comment>
<sequence length="50" mass="5755">VFLQIIGVIAVASSVIPWILIPVLPLLIAFLFLRRYFLRTSRDVKRIEST</sequence>
<evidence type="ECO:0000256" key="3">
    <source>
        <dbReference type="ARBA" id="ARBA00023136"/>
    </source>
</evidence>
<feature type="non-terminal residue" evidence="5">
    <location>
        <position position="1"/>
    </location>
</feature>
<feature type="transmembrane region" description="Helical" evidence="4">
    <location>
        <begin position="6"/>
        <end position="33"/>
    </location>
</feature>
<evidence type="ECO:0000256" key="1">
    <source>
        <dbReference type="ARBA" id="ARBA00022692"/>
    </source>
</evidence>
<proteinExistence type="predicted"/>
<organism evidence="5 6">
    <name type="scientific">Cirrhinus mrigala</name>
    <name type="common">Mrigala</name>
    <dbReference type="NCBI Taxonomy" id="683832"/>
    <lineage>
        <taxon>Eukaryota</taxon>
        <taxon>Metazoa</taxon>
        <taxon>Chordata</taxon>
        <taxon>Craniata</taxon>
        <taxon>Vertebrata</taxon>
        <taxon>Euteleostomi</taxon>
        <taxon>Actinopterygii</taxon>
        <taxon>Neopterygii</taxon>
        <taxon>Teleostei</taxon>
        <taxon>Ostariophysi</taxon>
        <taxon>Cypriniformes</taxon>
        <taxon>Cyprinidae</taxon>
        <taxon>Labeoninae</taxon>
        <taxon>Labeonini</taxon>
        <taxon>Cirrhinus</taxon>
    </lineage>
</organism>
<dbReference type="EMBL" id="JAMKFB020000006">
    <property type="protein sequence ID" value="KAL0190393.1"/>
    <property type="molecule type" value="Genomic_DNA"/>
</dbReference>
<evidence type="ECO:0000256" key="2">
    <source>
        <dbReference type="ARBA" id="ARBA00022989"/>
    </source>
</evidence>
<keyword evidence="2 4" id="KW-1133">Transmembrane helix</keyword>
<evidence type="ECO:0000313" key="5">
    <source>
        <dbReference type="EMBL" id="KAL0190393.1"/>
    </source>
</evidence>
<name>A0ABD0QWI9_CIRMR</name>
<protein>
    <submittedName>
        <fullName evidence="5">Uncharacterized protein</fullName>
    </submittedName>
</protein>
<evidence type="ECO:0000313" key="6">
    <source>
        <dbReference type="Proteomes" id="UP001529510"/>
    </source>
</evidence>
<gene>
    <name evidence="5" type="ORF">M9458_013091</name>
</gene>
<dbReference type="SUPFAM" id="SSF90123">
    <property type="entry name" value="ABC transporter transmembrane region"/>
    <property type="match status" value="1"/>
</dbReference>